<dbReference type="AlphaFoldDB" id="A0A7H4MFI4"/>
<organism evidence="1 2">
    <name type="scientific">Klebsiella variicola</name>
    <dbReference type="NCBI Taxonomy" id="244366"/>
    <lineage>
        <taxon>Bacteria</taxon>
        <taxon>Pseudomonadati</taxon>
        <taxon>Pseudomonadota</taxon>
        <taxon>Gammaproteobacteria</taxon>
        <taxon>Enterobacterales</taxon>
        <taxon>Enterobacteriaceae</taxon>
        <taxon>Klebsiella/Raoultella group</taxon>
        <taxon>Klebsiella</taxon>
        <taxon>Klebsiella pneumoniae complex</taxon>
    </lineage>
</organism>
<accession>A0A7H4MFI4</accession>
<sequence>MQSQESEALQARYRLACELAKAGLSWRLNTITSARR</sequence>
<evidence type="ECO:0000313" key="2">
    <source>
        <dbReference type="Proteomes" id="UP000254545"/>
    </source>
</evidence>
<protein>
    <submittedName>
        <fullName evidence="1">Inositol monophosphatase family protein</fullName>
    </submittedName>
</protein>
<reference evidence="1 2" key="1">
    <citation type="submission" date="2018-06" db="EMBL/GenBank/DDBJ databases">
        <authorList>
            <consortium name="Pathogen Informatics"/>
            <person name="Doyle S."/>
        </authorList>
    </citation>
    <scope>NUCLEOTIDE SEQUENCE [LARGE SCALE GENOMIC DNA]</scope>
    <source>
        <strain evidence="1 2">NCTC9177</strain>
    </source>
</reference>
<name>A0A7H4MFI4_KLEVA</name>
<evidence type="ECO:0000313" key="1">
    <source>
        <dbReference type="EMBL" id="STS89084.1"/>
    </source>
</evidence>
<proteinExistence type="predicted"/>
<comment type="caution">
    <text evidence="1">The sequence shown here is derived from an EMBL/GenBank/DDBJ whole genome shotgun (WGS) entry which is preliminary data.</text>
</comment>
<gene>
    <name evidence="1" type="ORF">NCTC9177_02945</name>
</gene>
<dbReference type="EMBL" id="UGKR01000003">
    <property type="protein sequence ID" value="STS89084.1"/>
    <property type="molecule type" value="Genomic_DNA"/>
</dbReference>
<dbReference type="Proteomes" id="UP000254545">
    <property type="component" value="Unassembled WGS sequence"/>
</dbReference>